<dbReference type="AlphaFoldDB" id="A0A7S7SPU4"/>
<sequence length="223" mass="23775">MMIERAHSSTSRLWERLSGCARLLSFLLLLSAPSWASGSGVNDPAGCPDSGLAHLPGTCANADFDGDRRTDEAISTDLSGVGGRLTFRVQLSQGQPSIEYAMPRLRPAYALATRDIDSDGDVDVILLGFLNQRVGVFLNDGSGHFQFDESGSYLAPSGVAQDSWSASRLPGLRLLASLSDERVSSVQMEDSSLTPFGPRRFIPVRDSALPDIGTACVGCIRAP</sequence>
<feature type="chain" id="PRO_5033033489" description="VCBS repeat-containing protein" evidence="1">
    <location>
        <begin position="37"/>
        <end position="223"/>
    </location>
</feature>
<dbReference type="EMBL" id="CP063849">
    <property type="protein sequence ID" value="QOY91525.1"/>
    <property type="molecule type" value="Genomic_DNA"/>
</dbReference>
<dbReference type="KEGG" id="pfer:IRI77_16730"/>
<gene>
    <name evidence="2" type="ORF">IRI77_16730</name>
</gene>
<name>A0A7S7SPU4_PALFE</name>
<evidence type="ECO:0000256" key="1">
    <source>
        <dbReference type="SAM" id="SignalP"/>
    </source>
</evidence>
<protein>
    <recommendedName>
        <fullName evidence="4">VCBS repeat-containing protein</fullName>
    </recommendedName>
</protein>
<dbReference type="Proteomes" id="UP000593892">
    <property type="component" value="Chromosome"/>
</dbReference>
<dbReference type="InterPro" id="IPR028994">
    <property type="entry name" value="Integrin_alpha_N"/>
</dbReference>
<evidence type="ECO:0000313" key="2">
    <source>
        <dbReference type="EMBL" id="QOY91525.1"/>
    </source>
</evidence>
<organism evidence="2 3">
    <name type="scientific">Paludibaculum fermentans</name>
    <dbReference type="NCBI Taxonomy" id="1473598"/>
    <lineage>
        <taxon>Bacteria</taxon>
        <taxon>Pseudomonadati</taxon>
        <taxon>Acidobacteriota</taxon>
        <taxon>Terriglobia</taxon>
        <taxon>Bryobacterales</taxon>
        <taxon>Bryobacteraceae</taxon>
        <taxon>Paludibaculum</taxon>
    </lineage>
</organism>
<keyword evidence="3" id="KW-1185">Reference proteome</keyword>
<proteinExistence type="predicted"/>
<accession>A0A7S7SPU4</accession>
<evidence type="ECO:0000313" key="3">
    <source>
        <dbReference type="Proteomes" id="UP000593892"/>
    </source>
</evidence>
<dbReference type="RefSeq" id="WP_194453179.1">
    <property type="nucleotide sequence ID" value="NZ_CP063849.1"/>
</dbReference>
<reference evidence="2 3" key="1">
    <citation type="submission" date="2020-10" db="EMBL/GenBank/DDBJ databases">
        <title>Complete genome sequence of Paludibaculum fermentans P105T, a facultatively anaerobic acidobacterium capable of dissimilatory Fe(III) reduction.</title>
        <authorList>
            <person name="Dedysh S.N."/>
            <person name="Beletsky A.V."/>
            <person name="Kulichevskaya I.S."/>
            <person name="Mardanov A.V."/>
            <person name="Ravin N.V."/>
        </authorList>
    </citation>
    <scope>NUCLEOTIDE SEQUENCE [LARGE SCALE GENOMIC DNA]</scope>
    <source>
        <strain evidence="2 3">P105</strain>
    </source>
</reference>
<evidence type="ECO:0008006" key="4">
    <source>
        <dbReference type="Google" id="ProtNLM"/>
    </source>
</evidence>
<feature type="signal peptide" evidence="1">
    <location>
        <begin position="1"/>
        <end position="36"/>
    </location>
</feature>
<keyword evidence="1" id="KW-0732">Signal</keyword>
<dbReference type="SUPFAM" id="SSF69318">
    <property type="entry name" value="Integrin alpha N-terminal domain"/>
    <property type="match status" value="1"/>
</dbReference>